<feature type="non-terminal residue" evidence="14">
    <location>
        <position position="1"/>
    </location>
</feature>
<dbReference type="GO" id="GO:0046872">
    <property type="term" value="F:metal ion binding"/>
    <property type="evidence" value="ECO:0007669"/>
    <property type="project" value="UniProtKB-KW"/>
</dbReference>
<dbReference type="GO" id="GO:0043138">
    <property type="term" value="F:3'-5' DNA helicase activity"/>
    <property type="evidence" value="ECO:0007669"/>
    <property type="project" value="UniProtKB-EC"/>
</dbReference>
<evidence type="ECO:0000256" key="8">
    <source>
        <dbReference type="ARBA" id="ARBA00022840"/>
    </source>
</evidence>
<dbReference type="GO" id="GO:0006310">
    <property type="term" value="P:DNA recombination"/>
    <property type="evidence" value="ECO:0007669"/>
    <property type="project" value="InterPro"/>
</dbReference>
<dbReference type="AlphaFoldDB" id="A0A932CQN3"/>
<dbReference type="NCBIfam" id="TIGR00595">
    <property type="entry name" value="priA"/>
    <property type="match status" value="1"/>
</dbReference>
<evidence type="ECO:0000256" key="6">
    <source>
        <dbReference type="ARBA" id="ARBA00022806"/>
    </source>
</evidence>
<evidence type="ECO:0000256" key="11">
    <source>
        <dbReference type="ARBA" id="ARBA00034808"/>
    </source>
</evidence>
<dbReference type="InterPro" id="IPR041236">
    <property type="entry name" value="PriA_C"/>
</dbReference>
<keyword evidence="2" id="KW-0235">DNA replication</keyword>
<dbReference type="SMART" id="SM00487">
    <property type="entry name" value="DEXDc"/>
    <property type="match status" value="1"/>
</dbReference>
<keyword evidence="9" id="KW-0238">DNA-binding</keyword>
<dbReference type="GO" id="GO:0006270">
    <property type="term" value="P:DNA replication initiation"/>
    <property type="evidence" value="ECO:0007669"/>
    <property type="project" value="TreeGrafter"/>
</dbReference>
<keyword evidence="4" id="KW-0547">Nucleotide-binding</keyword>
<dbReference type="InterPro" id="IPR001650">
    <property type="entry name" value="Helicase_C-like"/>
</dbReference>
<dbReference type="Proteomes" id="UP000769766">
    <property type="component" value="Unassembled WGS sequence"/>
</dbReference>
<dbReference type="Gene3D" id="3.40.50.300">
    <property type="entry name" value="P-loop containing nucleotide triphosphate hydrolases"/>
    <property type="match status" value="2"/>
</dbReference>
<accession>A0A932CQN3</accession>
<evidence type="ECO:0000313" key="15">
    <source>
        <dbReference type="Proteomes" id="UP000769766"/>
    </source>
</evidence>
<dbReference type="GO" id="GO:0003677">
    <property type="term" value="F:DNA binding"/>
    <property type="evidence" value="ECO:0007669"/>
    <property type="project" value="UniProtKB-KW"/>
</dbReference>
<dbReference type="PANTHER" id="PTHR30580">
    <property type="entry name" value="PRIMOSOMAL PROTEIN N"/>
    <property type="match status" value="1"/>
</dbReference>
<keyword evidence="8" id="KW-0067">ATP-binding</keyword>
<dbReference type="GO" id="GO:1990077">
    <property type="term" value="C:primosome complex"/>
    <property type="evidence" value="ECO:0007669"/>
    <property type="project" value="UniProtKB-KW"/>
</dbReference>
<dbReference type="GO" id="GO:0006269">
    <property type="term" value="P:DNA replication, synthesis of primer"/>
    <property type="evidence" value="ECO:0007669"/>
    <property type="project" value="UniProtKB-KW"/>
</dbReference>
<keyword evidence="3" id="KW-0479">Metal-binding</keyword>
<keyword evidence="5" id="KW-0378">Hydrolase</keyword>
<comment type="catalytic activity">
    <reaction evidence="12">
        <text>ATP + H2O = ADP + phosphate + H(+)</text>
        <dbReference type="Rhea" id="RHEA:13065"/>
        <dbReference type="ChEBI" id="CHEBI:15377"/>
        <dbReference type="ChEBI" id="CHEBI:15378"/>
        <dbReference type="ChEBI" id="CHEBI:30616"/>
        <dbReference type="ChEBI" id="CHEBI:43474"/>
        <dbReference type="ChEBI" id="CHEBI:456216"/>
        <dbReference type="EC" id="5.6.2.4"/>
    </reaction>
</comment>
<dbReference type="GO" id="GO:0016787">
    <property type="term" value="F:hydrolase activity"/>
    <property type="evidence" value="ECO:0007669"/>
    <property type="project" value="UniProtKB-KW"/>
</dbReference>
<sequence length="680" mass="75866">RWMADYYLAPWGEIIKIALPAAIHLKGIRYLAITPAGREALKAGDAEGELRAILQRIARRKRIRRDSLINSLCGAGGENVLHPLLPRSRVERILSLLQEKGWTEPAWGGDTPPGRAPRLASLPSGLALQGASPLSHVPNPDQARALEEIGKALVGGRFVPFLLHGVTGSGKTEVYLQAMAQALACQRQALLLVPEIALTPQLIAQISGRFGERVAVFHSGLSPAQRLIQWRRIKGGQVEIAVGARSAIFAPFERLGLIVIDEEHESSYKQEEGPRYHARDVGLMRGKLTGATVILGSATPSLESFHNALHGKYRYLKLPHRVEGRPLPQVRMIDMRVERDERGRRPVLSSPLKEAIAVRLAQGEQVLLFLNRRGFAAFIQCLDCGFIFQCPHCDVSLTYHRAERVLKCHYCGERQPVADLCPQCRGTRLLPFGLGTQRIEREVRKTFPGACVARMDRDVTQRGPAAILEILQGLREQRIDILIGTQMVAKGHDYPGITLVGVISAEASLNIPDFRAAERTFQLLTQVAGRAGRGEIPGEVLIQTHTPLHYALACAVEHNYEEFYSQETLFRQKLRYPPYSRAIALMLECPQEAEGEKASHLLGELLRRQARTRKVKMLGPERAILSKLRNLYRWQIWFSGPDSRLLHEVVQEGVKSYRQSSASSRAVQIHIDVDPLDLLY</sequence>
<organism evidence="14 15">
    <name type="scientific">Tectimicrobiota bacterium</name>
    <dbReference type="NCBI Taxonomy" id="2528274"/>
    <lineage>
        <taxon>Bacteria</taxon>
        <taxon>Pseudomonadati</taxon>
        <taxon>Nitrospinota/Tectimicrobiota group</taxon>
        <taxon>Candidatus Tectimicrobiota</taxon>
    </lineage>
</organism>
<dbReference type="InterPro" id="IPR005259">
    <property type="entry name" value="PriA"/>
</dbReference>
<evidence type="ECO:0000256" key="7">
    <source>
        <dbReference type="ARBA" id="ARBA00022833"/>
    </source>
</evidence>
<protein>
    <recommendedName>
        <fullName evidence="11">DNA 3'-5' helicase</fullName>
        <ecNumber evidence="11">5.6.2.4</ecNumber>
    </recommendedName>
</protein>
<gene>
    <name evidence="14" type="primary">priA</name>
    <name evidence="14" type="ORF">HYY20_08275</name>
</gene>
<keyword evidence="10" id="KW-0413">Isomerase</keyword>
<keyword evidence="6" id="KW-0347">Helicase</keyword>
<dbReference type="InterPro" id="IPR027417">
    <property type="entry name" value="P-loop_NTPase"/>
</dbReference>
<dbReference type="HAMAP" id="MF_00983">
    <property type="entry name" value="PriA"/>
    <property type="match status" value="1"/>
</dbReference>
<keyword evidence="1" id="KW-0639">Primosome</keyword>
<evidence type="ECO:0000259" key="13">
    <source>
        <dbReference type="PROSITE" id="PS51192"/>
    </source>
</evidence>
<dbReference type="InterPro" id="IPR011545">
    <property type="entry name" value="DEAD/DEAH_box_helicase_dom"/>
</dbReference>
<dbReference type="Pfam" id="PF00270">
    <property type="entry name" value="DEAD"/>
    <property type="match status" value="1"/>
</dbReference>
<dbReference type="SUPFAM" id="SSF52540">
    <property type="entry name" value="P-loop containing nucleoside triphosphate hydrolases"/>
    <property type="match status" value="2"/>
</dbReference>
<evidence type="ECO:0000256" key="1">
    <source>
        <dbReference type="ARBA" id="ARBA00022515"/>
    </source>
</evidence>
<name>A0A932CQN3_UNCTE</name>
<evidence type="ECO:0000256" key="2">
    <source>
        <dbReference type="ARBA" id="ARBA00022705"/>
    </source>
</evidence>
<dbReference type="Pfam" id="PF18319">
    <property type="entry name" value="Zn_ribbon_PriA"/>
    <property type="match status" value="1"/>
</dbReference>
<dbReference type="InterPro" id="IPR040498">
    <property type="entry name" value="PriA_CRR"/>
</dbReference>
<reference evidence="14" key="1">
    <citation type="submission" date="2020-07" db="EMBL/GenBank/DDBJ databases">
        <title>Huge and variable diversity of episymbiotic CPR bacteria and DPANN archaea in groundwater ecosystems.</title>
        <authorList>
            <person name="He C.Y."/>
            <person name="Keren R."/>
            <person name="Whittaker M."/>
            <person name="Farag I.F."/>
            <person name="Doudna J."/>
            <person name="Cate J.H.D."/>
            <person name="Banfield J.F."/>
        </authorList>
    </citation>
    <scope>NUCLEOTIDE SEQUENCE</scope>
    <source>
        <strain evidence="14">NC_groundwater_672_Ag_B-0.1um_62_36</strain>
    </source>
</reference>
<dbReference type="PROSITE" id="PS51192">
    <property type="entry name" value="HELICASE_ATP_BIND_1"/>
    <property type="match status" value="1"/>
</dbReference>
<evidence type="ECO:0000256" key="10">
    <source>
        <dbReference type="ARBA" id="ARBA00023235"/>
    </source>
</evidence>
<dbReference type="GO" id="GO:0006302">
    <property type="term" value="P:double-strand break repair"/>
    <property type="evidence" value="ECO:0007669"/>
    <property type="project" value="InterPro"/>
</dbReference>
<dbReference type="GO" id="GO:0005524">
    <property type="term" value="F:ATP binding"/>
    <property type="evidence" value="ECO:0007669"/>
    <property type="project" value="UniProtKB-KW"/>
</dbReference>
<dbReference type="PANTHER" id="PTHR30580:SF0">
    <property type="entry name" value="PRIMOSOMAL PROTEIN N"/>
    <property type="match status" value="1"/>
</dbReference>
<dbReference type="Pfam" id="PF00271">
    <property type="entry name" value="Helicase_C"/>
    <property type="match status" value="1"/>
</dbReference>
<evidence type="ECO:0000256" key="4">
    <source>
        <dbReference type="ARBA" id="ARBA00022741"/>
    </source>
</evidence>
<dbReference type="EC" id="5.6.2.4" evidence="11"/>
<dbReference type="Pfam" id="PF18074">
    <property type="entry name" value="PriA_C"/>
    <property type="match status" value="1"/>
</dbReference>
<keyword evidence="7" id="KW-0862">Zinc</keyword>
<dbReference type="FunFam" id="3.40.50.300:FF:000489">
    <property type="entry name" value="Primosome assembly protein PriA"/>
    <property type="match status" value="1"/>
</dbReference>
<evidence type="ECO:0000256" key="3">
    <source>
        <dbReference type="ARBA" id="ARBA00022723"/>
    </source>
</evidence>
<dbReference type="CDD" id="cd17929">
    <property type="entry name" value="DEXHc_priA"/>
    <property type="match status" value="1"/>
</dbReference>
<dbReference type="EMBL" id="JACPRF010000250">
    <property type="protein sequence ID" value="MBI2876862.1"/>
    <property type="molecule type" value="Genomic_DNA"/>
</dbReference>
<evidence type="ECO:0000256" key="12">
    <source>
        <dbReference type="ARBA" id="ARBA00048988"/>
    </source>
</evidence>
<evidence type="ECO:0000256" key="9">
    <source>
        <dbReference type="ARBA" id="ARBA00023125"/>
    </source>
</evidence>
<dbReference type="SMART" id="SM00490">
    <property type="entry name" value="HELICc"/>
    <property type="match status" value="1"/>
</dbReference>
<dbReference type="InterPro" id="IPR014001">
    <property type="entry name" value="Helicase_ATP-bd"/>
</dbReference>
<proteinExistence type="inferred from homology"/>
<evidence type="ECO:0000313" key="14">
    <source>
        <dbReference type="EMBL" id="MBI2876862.1"/>
    </source>
</evidence>
<comment type="caution">
    <text evidence="14">The sequence shown here is derived from an EMBL/GenBank/DDBJ whole genome shotgun (WGS) entry which is preliminary data.</text>
</comment>
<feature type="domain" description="Helicase ATP-binding" evidence="13">
    <location>
        <begin position="152"/>
        <end position="318"/>
    </location>
</feature>
<evidence type="ECO:0000256" key="5">
    <source>
        <dbReference type="ARBA" id="ARBA00022801"/>
    </source>
</evidence>
<dbReference type="CDD" id="cd18804">
    <property type="entry name" value="SF2_C_priA"/>
    <property type="match status" value="1"/>
</dbReference>